<protein>
    <submittedName>
        <fullName evidence="5">Transcriptional regulator</fullName>
    </submittedName>
</protein>
<proteinExistence type="inferred from homology"/>
<comment type="similarity">
    <text evidence="1">Belongs to the BlaI transcriptional regulatory family.</text>
</comment>
<dbReference type="RefSeq" id="WP_044221935.1">
    <property type="nucleotide sequence ID" value="NZ_JBKAGJ010000044.1"/>
</dbReference>
<dbReference type="EMBL" id="JPOS01000035">
    <property type="protein sequence ID" value="KGE87489.1"/>
    <property type="molecule type" value="Genomic_DNA"/>
</dbReference>
<accession>A0A098S557</accession>
<evidence type="ECO:0000256" key="4">
    <source>
        <dbReference type="ARBA" id="ARBA00023163"/>
    </source>
</evidence>
<evidence type="ECO:0000313" key="6">
    <source>
        <dbReference type="Proteomes" id="UP000029736"/>
    </source>
</evidence>
<keyword evidence="4" id="KW-0804">Transcription</keyword>
<dbReference type="AlphaFoldDB" id="A0A098S557"/>
<dbReference type="InterPro" id="IPR036388">
    <property type="entry name" value="WH-like_DNA-bd_sf"/>
</dbReference>
<keyword evidence="2" id="KW-0805">Transcription regulation</keyword>
<dbReference type="OrthoDB" id="1098508at2"/>
<gene>
    <name evidence="5" type="ORF">IX84_14860</name>
</gene>
<dbReference type="Pfam" id="PF03965">
    <property type="entry name" value="Penicillinase_R"/>
    <property type="match status" value="1"/>
</dbReference>
<evidence type="ECO:0000256" key="2">
    <source>
        <dbReference type="ARBA" id="ARBA00023015"/>
    </source>
</evidence>
<dbReference type="PIRSF" id="PIRSF019455">
    <property type="entry name" value="CopR_AtkY"/>
    <property type="match status" value="1"/>
</dbReference>
<evidence type="ECO:0000256" key="3">
    <source>
        <dbReference type="ARBA" id="ARBA00023125"/>
    </source>
</evidence>
<comment type="caution">
    <text evidence="5">The sequence shown here is derived from an EMBL/GenBank/DDBJ whole genome shotgun (WGS) entry which is preliminary data.</text>
</comment>
<dbReference type="InterPro" id="IPR005650">
    <property type="entry name" value="BlaI_family"/>
</dbReference>
<dbReference type="InterPro" id="IPR036390">
    <property type="entry name" value="WH_DNA-bd_sf"/>
</dbReference>
<reference evidence="5 6" key="1">
    <citation type="journal article" date="2014" name="Int. J. Syst. Evol. Microbiol.">
        <title>Phaeodactylibacter xiamenensis gen. nov., sp. nov., a member of the family Saprospiraceae isolated from the marine alga Phaeodactylum tricornutum.</title>
        <authorList>
            <person name="Chen Z.Jr."/>
            <person name="Lei X."/>
            <person name="Lai Q."/>
            <person name="Li Y."/>
            <person name="Zhang B."/>
            <person name="Zhang J."/>
            <person name="Zhang H."/>
            <person name="Yang L."/>
            <person name="Zheng W."/>
            <person name="Tian Y."/>
            <person name="Yu Z."/>
            <person name="Xu H.Jr."/>
            <person name="Zheng T."/>
        </authorList>
    </citation>
    <scope>NUCLEOTIDE SEQUENCE [LARGE SCALE GENOMIC DNA]</scope>
    <source>
        <strain evidence="5 6">KD52</strain>
    </source>
</reference>
<keyword evidence="6" id="KW-1185">Reference proteome</keyword>
<sequence length="123" mass="14398">MNKLTKAEEEIMQIIWEIAPCTVSDIRNYMVEEMGLEKPPHSTVSTMVRILDDKKDFLKHTAYGRTFVYEPKVTKDEYSRQSVRTLVQDYFGGSMNRLVSFLVQEEDLSLRELNDLMGKLEEE</sequence>
<dbReference type="GO" id="GO:0045892">
    <property type="term" value="P:negative regulation of DNA-templated transcription"/>
    <property type="evidence" value="ECO:0007669"/>
    <property type="project" value="InterPro"/>
</dbReference>
<keyword evidence="3" id="KW-0238">DNA-binding</keyword>
<organism evidence="5 6">
    <name type="scientific">Phaeodactylibacter xiamenensis</name>
    <dbReference type="NCBI Taxonomy" id="1524460"/>
    <lineage>
        <taxon>Bacteria</taxon>
        <taxon>Pseudomonadati</taxon>
        <taxon>Bacteroidota</taxon>
        <taxon>Saprospiria</taxon>
        <taxon>Saprospirales</taxon>
        <taxon>Haliscomenobacteraceae</taxon>
        <taxon>Phaeodactylibacter</taxon>
    </lineage>
</organism>
<evidence type="ECO:0000256" key="1">
    <source>
        <dbReference type="ARBA" id="ARBA00011046"/>
    </source>
</evidence>
<dbReference type="GO" id="GO:0003677">
    <property type="term" value="F:DNA binding"/>
    <property type="evidence" value="ECO:0007669"/>
    <property type="project" value="UniProtKB-KW"/>
</dbReference>
<dbReference type="Proteomes" id="UP000029736">
    <property type="component" value="Unassembled WGS sequence"/>
</dbReference>
<dbReference type="STRING" id="1524460.IX84_14860"/>
<name>A0A098S557_9BACT</name>
<dbReference type="Gene3D" id="1.10.4040.10">
    <property type="entry name" value="Penicillinase repressor domain"/>
    <property type="match status" value="1"/>
</dbReference>
<evidence type="ECO:0000313" key="5">
    <source>
        <dbReference type="EMBL" id="KGE87489.1"/>
    </source>
</evidence>
<dbReference type="SUPFAM" id="SSF46785">
    <property type="entry name" value="Winged helix' DNA-binding domain"/>
    <property type="match status" value="1"/>
</dbReference>
<dbReference type="Gene3D" id="1.10.10.10">
    <property type="entry name" value="Winged helix-like DNA-binding domain superfamily/Winged helix DNA-binding domain"/>
    <property type="match status" value="1"/>
</dbReference>